<sequence length="244" mass="26409">MHVRWLTAFFDFPASEFGAEVTFWRAISGSTVSPPRGEFKEFATLEPFHGDPYLRVQRVDDGPGGMHLDLHVDDPSQAMLEAESRGATVESVADGVVTMRSPAGGVFCLIPWRNESVRARPIRWPGGGISIIDQLRFQVPSADFGTEVQFWAGLTGKDAGPTEGVDAVALNNSPRLSLQVVIMRTDESVASAHTAIAATNVPDEVERHEGWGATVVARSADCVQMADPCGRLYCITARNPRTGV</sequence>
<gene>
    <name evidence="2" type="ORF">GSI01S_40_00070</name>
</gene>
<dbReference type="AlphaFoldDB" id="L7LR67"/>
<dbReference type="EMBL" id="BANU01000040">
    <property type="protein sequence ID" value="GAC62667.1"/>
    <property type="molecule type" value="Genomic_DNA"/>
</dbReference>
<protein>
    <recommendedName>
        <fullName evidence="1">Glyoxalase-like domain-containing protein</fullName>
    </recommendedName>
</protein>
<name>L7LR67_9ACTN</name>
<dbReference type="eggNOG" id="COG3185">
    <property type="taxonomic scope" value="Bacteria"/>
</dbReference>
<dbReference type="Proteomes" id="UP000035083">
    <property type="component" value="Unassembled WGS sequence"/>
</dbReference>
<organism evidence="2 3">
    <name type="scientific">Gordonia sihwensis NBRC 108236</name>
    <dbReference type="NCBI Taxonomy" id="1223544"/>
    <lineage>
        <taxon>Bacteria</taxon>
        <taxon>Bacillati</taxon>
        <taxon>Actinomycetota</taxon>
        <taxon>Actinomycetes</taxon>
        <taxon>Mycobacteriales</taxon>
        <taxon>Gordoniaceae</taxon>
        <taxon>Gordonia</taxon>
    </lineage>
</organism>
<feature type="domain" description="Glyoxalase-like" evidence="1">
    <location>
        <begin position="10"/>
        <end position="110"/>
    </location>
</feature>
<dbReference type="Pfam" id="PF18029">
    <property type="entry name" value="Glyoxalase_6"/>
    <property type="match status" value="2"/>
</dbReference>
<evidence type="ECO:0000313" key="3">
    <source>
        <dbReference type="Proteomes" id="UP000035083"/>
    </source>
</evidence>
<dbReference type="RefSeq" id="WP_006898083.1">
    <property type="nucleotide sequence ID" value="NZ_BANU01000040.1"/>
</dbReference>
<accession>L7LR67</accession>
<evidence type="ECO:0000313" key="2">
    <source>
        <dbReference type="EMBL" id="GAC62667.1"/>
    </source>
</evidence>
<keyword evidence="3" id="KW-1185">Reference proteome</keyword>
<evidence type="ECO:0000259" key="1">
    <source>
        <dbReference type="Pfam" id="PF18029"/>
    </source>
</evidence>
<dbReference type="Gene3D" id="3.10.180.10">
    <property type="entry name" value="2,3-Dihydroxybiphenyl 1,2-Dioxygenase, domain 1"/>
    <property type="match status" value="2"/>
</dbReference>
<proteinExistence type="predicted"/>
<dbReference type="InterPro" id="IPR029068">
    <property type="entry name" value="Glyas_Bleomycin-R_OHBP_Dase"/>
</dbReference>
<dbReference type="InterPro" id="IPR041581">
    <property type="entry name" value="Glyoxalase_6"/>
</dbReference>
<feature type="domain" description="Glyoxalase-like" evidence="1">
    <location>
        <begin position="141"/>
        <end position="236"/>
    </location>
</feature>
<comment type="caution">
    <text evidence="2">The sequence shown here is derived from an EMBL/GenBank/DDBJ whole genome shotgun (WGS) entry which is preliminary data.</text>
</comment>
<reference evidence="2 3" key="1">
    <citation type="submission" date="2012-12" db="EMBL/GenBank/DDBJ databases">
        <title>Whole genome shotgun sequence of Gordonia sihwensis NBRC 108236.</title>
        <authorList>
            <person name="Yoshida I."/>
            <person name="Hosoyama A."/>
            <person name="Tsuchikane K."/>
            <person name="Ando Y."/>
            <person name="Baba S."/>
            <person name="Ohji S."/>
            <person name="Hamada M."/>
            <person name="Tamura T."/>
            <person name="Yamazoe A."/>
            <person name="Yamazaki S."/>
            <person name="Fujita N."/>
        </authorList>
    </citation>
    <scope>NUCLEOTIDE SEQUENCE [LARGE SCALE GENOMIC DNA]</scope>
    <source>
        <strain evidence="2 3">NBRC 108236</strain>
    </source>
</reference>
<dbReference type="SUPFAM" id="SSF54593">
    <property type="entry name" value="Glyoxalase/Bleomycin resistance protein/Dihydroxybiphenyl dioxygenase"/>
    <property type="match status" value="1"/>
</dbReference>